<accession>A0A0A9GBE1</accession>
<dbReference type="AlphaFoldDB" id="A0A0A9GBE1"/>
<reference evidence="1" key="1">
    <citation type="submission" date="2014-09" db="EMBL/GenBank/DDBJ databases">
        <authorList>
            <person name="Magalhaes I.L.F."/>
            <person name="Oliveira U."/>
            <person name="Santos F.R."/>
            <person name="Vidigal T.H.D.A."/>
            <person name="Brescovit A.D."/>
            <person name="Santos A.J."/>
        </authorList>
    </citation>
    <scope>NUCLEOTIDE SEQUENCE</scope>
    <source>
        <tissue evidence="1">Shoot tissue taken approximately 20 cm above the soil surface</tissue>
    </source>
</reference>
<proteinExistence type="predicted"/>
<sequence length="46" mass="5470">MIHKGMTSKMFRRGEPFTQIRNSSKSLSKLRAQNVSFRYYPFSRSL</sequence>
<evidence type="ECO:0000313" key="1">
    <source>
        <dbReference type="EMBL" id="JAE20759.1"/>
    </source>
</evidence>
<dbReference type="EMBL" id="GBRH01177137">
    <property type="protein sequence ID" value="JAE20759.1"/>
    <property type="molecule type" value="Transcribed_RNA"/>
</dbReference>
<reference evidence="1" key="2">
    <citation type="journal article" date="2015" name="Data Brief">
        <title>Shoot transcriptome of the giant reed, Arundo donax.</title>
        <authorList>
            <person name="Barrero R.A."/>
            <person name="Guerrero F.D."/>
            <person name="Moolhuijzen P."/>
            <person name="Goolsby J.A."/>
            <person name="Tidwell J."/>
            <person name="Bellgard S.E."/>
            <person name="Bellgard M.I."/>
        </authorList>
    </citation>
    <scope>NUCLEOTIDE SEQUENCE</scope>
    <source>
        <tissue evidence="1">Shoot tissue taken approximately 20 cm above the soil surface</tissue>
    </source>
</reference>
<name>A0A0A9GBE1_ARUDO</name>
<protein>
    <submittedName>
        <fullName evidence="1">Uncharacterized protein</fullName>
    </submittedName>
</protein>
<organism evidence="1">
    <name type="scientific">Arundo donax</name>
    <name type="common">Giant reed</name>
    <name type="synonym">Donax arundinaceus</name>
    <dbReference type="NCBI Taxonomy" id="35708"/>
    <lineage>
        <taxon>Eukaryota</taxon>
        <taxon>Viridiplantae</taxon>
        <taxon>Streptophyta</taxon>
        <taxon>Embryophyta</taxon>
        <taxon>Tracheophyta</taxon>
        <taxon>Spermatophyta</taxon>
        <taxon>Magnoliopsida</taxon>
        <taxon>Liliopsida</taxon>
        <taxon>Poales</taxon>
        <taxon>Poaceae</taxon>
        <taxon>PACMAD clade</taxon>
        <taxon>Arundinoideae</taxon>
        <taxon>Arundineae</taxon>
        <taxon>Arundo</taxon>
    </lineage>
</organism>